<feature type="compositionally biased region" description="Low complexity" evidence="7">
    <location>
        <begin position="1123"/>
        <end position="1135"/>
    </location>
</feature>
<evidence type="ECO:0000256" key="2">
    <source>
        <dbReference type="ARBA" id="ARBA00023015"/>
    </source>
</evidence>
<evidence type="ECO:0000313" key="10">
    <source>
        <dbReference type="Proteomes" id="UP000288716"/>
    </source>
</evidence>
<evidence type="ECO:0000256" key="5">
    <source>
        <dbReference type="ARBA" id="ARBA00023242"/>
    </source>
</evidence>
<dbReference type="Pfam" id="PF00505">
    <property type="entry name" value="HMG_box"/>
    <property type="match status" value="1"/>
</dbReference>
<feature type="domain" description="HMG box" evidence="8">
    <location>
        <begin position="649"/>
        <end position="717"/>
    </location>
</feature>
<dbReference type="Proteomes" id="UP000288716">
    <property type="component" value="Unassembled WGS sequence"/>
</dbReference>
<evidence type="ECO:0000256" key="1">
    <source>
        <dbReference type="ARBA" id="ARBA00022553"/>
    </source>
</evidence>
<dbReference type="InterPro" id="IPR058606">
    <property type="entry name" value="HTH_Cic_C"/>
</dbReference>
<feature type="region of interest" description="Disordered" evidence="7">
    <location>
        <begin position="392"/>
        <end position="423"/>
    </location>
</feature>
<keyword evidence="1" id="KW-0597">Phosphoprotein</keyword>
<accession>A0A443SUE4</accession>
<protein>
    <submittedName>
        <fullName evidence="9">HMG box containing protein 1-like protein</fullName>
    </submittedName>
</protein>
<feature type="region of interest" description="Disordered" evidence="7">
    <location>
        <begin position="615"/>
        <end position="648"/>
    </location>
</feature>
<feature type="compositionally biased region" description="Polar residues" evidence="7">
    <location>
        <begin position="1208"/>
        <end position="1222"/>
    </location>
</feature>
<keyword evidence="10" id="KW-1185">Reference proteome</keyword>
<dbReference type="GO" id="GO:0005634">
    <property type="term" value="C:nucleus"/>
    <property type="evidence" value="ECO:0007669"/>
    <property type="project" value="UniProtKB-UniRule"/>
</dbReference>
<comment type="caution">
    <text evidence="9">The sequence shown here is derived from an EMBL/GenBank/DDBJ whole genome shotgun (WGS) entry which is preliminary data.</text>
</comment>
<dbReference type="VEuPathDB" id="VectorBase:LDEU000919"/>
<feature type="compositionally biased region" description="Polar residues" evidence="7">
    <location>
        <begin position="278"/>
        <end position="287"/>
    </location>
</feature>
<dbReference type="Pfam" id="PF25981">
    <property type="entry name" value="HTH_Cic_C"/>
    <property type="match status" value="1"/>
</dbReference>
<name>A0A443SUE4_9ACAR</name>
<feature type="compositionally biased region" description="Low complexity" evidence="7">
    <location>
        <begin position="574"/>
        <end position="585"/>
    </location>
</feature>
<evidence type="ECO:0000259" key="8">
    <source>
        <dbReference type="PROSITE" id="PS50118"/>
    </source>
</evidence>
<feature type="region of interest" description="Disordered" evidence="7">
    <location>
        <begin position="1"/>
        <end position="22"/>
    </location>
</feature>
<feature type="region of interest" description="Disordered" evidence="7">
    <location>
        <begin position="925"/>
        <end position="958"/>
    </location>
</feature>
<dbReference type="PROSITE" id="PS50118">
    <property type="entry name" value="HMG_BOX_2"/>
    <property type="match status" value="1"/>
</dbReference>
<dbReference type="InterPro" id="IPR032147">
    <property type="entry name" value="Cic_dom"/>
</dbReference>
<evidence type="ECO:0000256" key="4">
    <source>
        <dbReference type="ARBA" id="ARBA00023163"/>
    </source>
</evidence>
<dbReference type="SMART" id="SM00398">
    <property type="entry name" value="HMG"/>
    <property type="match status" value="1"/>
</dbReference>
<feature type="compositionally biased region" description="Low complexity" evidence="7">
    <location>
        <begin position="268"/>
        <end position="277"/>
    </location>
</feature>
<dbReference type="SUPFAM" id="SSF47095">
    <property type="entry name" value="HMG-box"/>
    <property type="match status" value="1"/>
</dbReference>
<dbReference type="PANTHER" id="PTHR13059:SF13">
    <property type="entry name" value="PROTEIN CAPICUA HOMOLOG"/>
    <property type="match status" value="1"/>
</dbReference>
<dbReference type="OrthoDB" id="6511689at2759"/>
<feature type="DNA-binding region" description="HMG box" evidence="6">
    <location>
        <begin position="649"/>
        <end position="717"/>
    </location>
</feature>
<dbReference type="GO" id="GO:0000977">
    <property type="term" value="F:RNA polymerase II transcription regulatory region sequence-specific DNA binding"/>
    <property type="evidence" value="ECO:0007669"/>
    <property type="project" value="TreeGrafter"/>
</dbReference>
<dbReference type="Pfam" id="PF16090">
    <property type="entry name" value="DUF4819"/>
    <property type="match status" value="1"/>
</dbReference>
<keyword evidence="4" id="KW-0804">Transcription</keyword>
<keyword evidence="3 6" id="KW-0238">DNA-binding</keyword>
<feature type="region of interest" description="Disordered" evidence="7">
    <location>
        <begin position="509"/>
        <end position="528"/>
    </location>
</feature>
<feature type="region of interest" description="Disordered" evidence="7">
    <location>
        <begin position="1120"/>
        <end position="1150"/>
    </location>
</feature>
<feature type="compositionally biased region" description="Basic and acidic residues" evidence="7">
    <location>
        <begin position="1140"/>
        <end position="1150"/>
    </location>
</feature>
<reference evidence="9 10" key="1">
    <citation type="journal article" date="2018" name="Gigascience">
        <title>Genomes of trombidid mites reveal novel predicted allergens and laterally-transferred genes associated with secondary metabolism.</title>
        <authorList>
            <person name="Dong X."/>
            <person name="Chaisiri K."/>
            <person name="Xia D."/>
            <person name="Armstrong S.D."/>
            <person name="Fang Y."/>
            <person name="Donnelly M.J."/>
            <person name="Kadowaki T."/>
            <person name="McGarry J.W."/>
            <person name="Darby A.C."/>
            <person name="Makepeace B.L."/>
        </authorList>
    </citation>
    <scope>NUCLEOTIDE SEQUENCE [LARGE SCALE GENOMIC DNA]</scope>
    <source>
        <strain evidence="9">UoL-UT</strain>
    </source>
</reference>
<dbReference type="InterPro" id="IPR036910">
    <property type="entry name" value="HMG_box_dom_sf"/>
</dbReference>
<dbReference type="CDD" id="cd21990">
    <property type="entry name" value="HMG-box_CIC-like"/>
    <property type="match status" value="1"/>
</dbReference>
<evidence type="ECO:0000313" key="9">
    <source>
        <dbReference type="EMBL" id="RWS31122.1"/>
    </source>
</evidence>
<organism evidence="9 10">
    <name type="scientific">Leptotrombidium deliense</name>
    <dbReference type="NCBI Taxonomy" id="299467"/>
    <lineage>
        <taxon>Eukaryota</taxon>
        <taxon>Metazoa</taxon>
        <taxon>Ecdysozoa</taxon>
        <taxon>Arthropoda</taxon>
        <taxon>Chelicerata</taxon>
        <taxon>Arachnida</taxon>
        <taxon>Acari</taxon>
        <taxon>Acariformes</taxon>
        <taxon>Trombidiformes</taxon>
        <taxon>Prostigmata</taxon>
        <taxon>Anystina</taxon>
        <taxon>Parasitengona</taxon>
        <taxon>Trombiculoidea</taxon>
        <taxon>Trombiculidae</taxon>
        <taxon>Leptotrombidium</taxon>
    </lineage>
</organism>
<dbReference type="FunFam" id="1.10.30.10:FF:000075">
    <property type="entry name" value="Capicua transcriptional repressor a"/>
    <property type="match status" value="1"/>
</dbReference>
<feature type="compositionally biased region" description="Polar residues" evidence="7">
    <location>
        <begin position="514"/>
        <end position="527"/>
    </location>
</feature>
<feature type="compositionally biased region" description="Low complexity" evidence="7">
    <location>
        <begin position="542"/>
        <end position="556"/>
    </location>
</feature>
<dbReference type="PANTHER" id="PTHR13059">
    <property type="entry name" value="HMG-BOX TRANSCRIPTION FACTOR BBX"/>
    <property type="match status" value="1"/>
</dbReference>
<dbReference type="InterPro" id="IPR052412">
    <property type="entry name" value="CC-Dev_Transcription_Reg"/>
</dbReference>
<dbReference type="InterPro" id="IPR009071">
    <property type="entry name" value="HMG_box_dom"/>
</dbReference>
<feature type="region of interest" description="Disordered" evidence="7">
    <location>
        <begin position="542"/>
        <end position="603"/>
    </location>
</feature>
<feature type="compositionally biased region" description="Polar residues" evidence="7">
    <location>
        <begin position="412"/>
        <end position="421"/>
    </location>
</feature>
<keyword evidence="2" id="KW-0805">Transcription regulation</keyword>
<evidence type="ECO:0000256" key="6">
    <source>
        <dbReference type="PROSITE-ProRule" id="PRU00267"/>
    </source>
</evidence>
<feature type="compositionally biased region" description="Polar residues" evidence="7">
    <location>
        <begin position="303"/>
        <end position="318"/>
    </location>
</feature>
<feature type="compositionally biased region" description="Basic and acidic residues" evidence="7">
    <location>
        <begin position="1224"/>
        <end position="1239"/>
    </location>
</feature>
<feature type="region of interest" description="Disordered" evidence="7">
    <location>
        <begin position="1208"/>
        <end position="1253"/>
    </location>
</feature>
<sequence>MANVVNQSGNGTECKTEPKKVPKKRKFELEAIDENEDRWQSFTKCVDISKLSLDDLDEWRGHRVLAKRPDLYYHRGAVHSFQADKRVAVVFDNSLSNDNNALVYYDPSTTDVISDSCPTPAQITVGLKIVSRCKENDLFKEATVTQISPLGECNSSSKLKFCVRFENNEFYWVSRAKVRLLQPPWIDDSLDSEKVTESITSPLPEVTQVSSQIPTSPNMISVIVNKNHNPSVANNTMLLPHLHIPKTASEDEYSDDEDEELRLYASTSSLPTTPTTPHQKQLQSAPNTPFQLVPPHANFGVTPLQSSSVNAGTPTTPNKYKKGDIVSAPNGIRKKFNGKQWRRLCSKEGCTKESQRRGYCSRHLSMRNNSHPQLRTSAMSGNWNSTRIAVSGQTSSSIQSNVQKANEAPELTESQSHSKPVSHSFDATEAANMLVSLSHSPKTVNTTVIVKPSTQHSRHHSLPSNSTLLNKPCNGADLTTQNNHLTPATHLLPVFPVSSPIAHINGVTEERSHTNGSSPTSISTSGQPIPVFPWHSLVPFHGSSSPTLSSPPRSAPANYTDSEHESDDEVFEPSSSNNDSLLVNVGGVSGDGHNGNVSDSVLTKRRTQSCSAIQEAAKMGDDNMKAAKNKSRESLNSDEMKSKGSKQHIRRPMNAFMIFSKRHRALVHQRHPNSDNRTVSKILGEWWYSLGSSEKQKYHDLAFQVKEAHFKRHPDWKWCSRQPPVLQHIEEELISSSSSEGDEEMVIDLKCKETVNDDEMEQQMEQDDEKPKVHFATCDVNKSVSVAVLERNSVDMDKVLNNNEHSSTQSVRVQAPLVTLIATQSPQAIITSSPVLLNTPQHSPAFVTATFKHMVKTPPPQLSPQSTLRSPVIVAQHGQQQRLILPNTTNSKQTSALASKSGALSGQIQPQFYTTVMNIKSGNLSVTSPPTPVVPSVKIDPPSSPPTHSPPHQSSHQSANKFILAPTPAQLGKVRNKKFQTTPQNSMSSSDTNLSDNNVELQSLEGCQADAMDKVLEEVNFERQFAELPEFKPDNQISVASAPTTPLQLSPKAFVQSYRKKQRTVVVTGEQPTTPSVITPTPEKTVSPENTSTAGDKFFGPNFNLGEAIASVNVEGDMPLSATKTPVTPKSPKTPGGALDSEKGSSQRRILDQRRHLVMQLFRDEGYFPTAAATAAFQQRHSNIFPNKNILQLKIREVRQKLMATTPVTPNSASAVTPTLSGTHGEHKRELSSPLHDDQDNNGAFCLSSPSTH</sequence>
<feature type="compositionally biased region" description="Polar residues" evidence="7">
    <location>
        <begin position="392"/>
        <end position="404"/>
    </location>
</feature>
<dbReference type="InterPro" id="IPR058607">
    <property type="entry name" value="HMG-box_Cic-like"/>
</dbReference>
<feature type="compositionally biased region" description="Basic and acidic residues" evidence="7">
    <location>
        <begin position="618"/>
        <end position="642"/>
    </location>
</feature>
<feature type="compositionally biased region" description="Polar residues" evidence="7">
    <location>
        <begin position="1"/>
        <end position="11"/>
    </location>
</feature>
<feature type="compositionally biased region" description="Polar residues" evidence="7">
    <location>
        <begin position="1070"/>
        <end position="1090"/>
    </location>
</feature>
<dbReference type="STRING" id="299467.A0A443SUE4"/>
<feature type="region of interest" description="Disordered" evidence="7">
    <location>
        <begin position="303"/>
        <end position="326"/>
    </location>
</feature>
<keyword evidence="5 6" id="KW-0539">Nucleus</keyword>
<dbReference type="EMBL" id="NCKV01000268">
    <property type="protein sequence ID" value="RWS31122.1"/>
    <property type="molecule type" value="Genomic_DNA"/>
</dbReference>
<dbReference type="Gene3D" id="1.10.30.10">
    <property type="entry name" value="High mobility group box domain"/>
    <property type="match status" value="1"/>
</dbReference>
<proteinExistence type="predicted"/>
<gene>
    <name evidence="9" type="ORF">B4U80_08846</name>
</gene>
<evidence type="ECO:0000256" key="7">
    <source>
        <dbReference type="SAM" id="MobiDB-lite"/>
    </source>
</evidence>
<feature type="region of interest" description="Disordered" evidence="7">
    <location>
        <begin position="268"/>
        <end position="287"/>
    </location>
</feature>
<evidence type="ECO:0000256" key="3">
    <source>
        <dbReference type="ARBA" id="ARBA00023125"/>
    </source>
</evidence>
<feature type="region of interest" description="Disordered" evidence="7">
    <location>
        <begin position="1065"/>
        <end position="1090"/>
    </location>
</feature>
<dbReference type="AlphaFoldDB" id="A0A443SUE4"/>
<dbReference type="GO" id="GO:0000981">
    <property type="term" value="F:DNA-binding transcription factor activity, RNA polymerase II-specific"/>
    <property type="evidence" value="ECO:0007669"/>
    <property type="project" value="TreeGrafter"/>
</dbReference>